<evidence type="ECO:0000313" key="7">
    <source>
        <dbReference type="EMBL" id="WEG74313.1"/>
    </source>
</evidence>
<organism evidence="7 8">
    <name type="scientific">Vagococcus intermedius</name>
    <dbReference type="NCBI Taxonomy" id="2991418"/>
    <lineage>
        <taxon>Bacteria</taxon>
        <taxon>Bacillati</taxon>
        <taxon>Bacillota</taxon>
        <taxon>Bacilli</taxon>
        <taxon>Lactobacillales</taxon>
        <taxon>Enterococcaceae</taxon>
        <taxon>Vagococcus</taxon>
    </lineage>
</organism>
<dbReference type="GO" id="GO:0006006">
    <property type="term" value="P:glucose metabolic process"/>
    <property type="evidence" value="ECO:0007669"/>
    <property type="project" value="TreeGrafter"/>
</dbReference>
<dbReference type="RefSeq" id="WP_275470112.1">
    <property type="nucleotide sequence ID" value="NZ_CP110232.1"/>
</dbReference>
<dbReference type="GO" id="GO:0004034">
    <property type="term" value="F:aldose 1-epimerase activity"/>
    <property type="evidence" value="ECO:0007669"/>
    <property type="project" value="TreeGrafter"/>
</dbReference>
<dbReference type="PANTHER" id="PTHR10091">
    <property type="entry name" value="ALDOSE-1-EPIMERASE"/>
    <property type="match status" value="1"/>
</dbReference>
<evidence type="ECO:0000256" key="2">
    <source>
        <dbReference type="ARBA" id="ARBA00014165"/>
    </source>
</evidence>
<evidence type="ECO:0000313" key="8">
    <source>
        <dbReference type="Proteomes" id="UP001179647"/>
    </source>
</evidence>
<protein>
    <recommendedName>
        <fullName evidence="2">Aldose 1-epimerase</fullName>
    </recommendedName>
    <alternativeName>
        <fullName evidence="6">Galactose mutarotase</fullName>
    </alternativeName>
    <alternativeName>
        <fullName evidence="5">Type-1 mutarotase</fullName>
    </alternativeName>
</protein>
<keyword evidence="4" id="KW-0119">Carbohydrate metabolism</keyword>
<dbReference type="KEGG" id="vie:OL234_04785"/>
<dbReference type="GO" id="GO:0033499">
    <property type="term" value="P:galactose catabolic process via UDP-galactose, Leloir pathway"/>
    <property type="evidence" value="ECO:0007669"/>
    <property type="project" value="TreeGrafter"/>
</dbReference>
<dbReference type="InterPro" id="IPR018052">
    <property type="entry name" value="Ald1_epimerase_CS"/>
</dbReference>
<sequence>MISSHIEENFYQNISKITLQNGTITASFLNFGARMYELFTPDKNGVTENILLSLDEPKTILNDTAFFGATVGPVAGRLKDAQWKHWKFSKNNGNHHIHGGKNGWSQQYWDYQLFETSTTVGVLFRLTDYLSGYPGPILVTNCYELSHNSLSMTTVCQSKALTLINPTNHSYFNLSGNGKRDITSHQLTIAADNILELDSEKIPTGRLLKVSGTPFDFTKPRYLNEVFEVLPIGLDDAFILQPQTKKQLILSESLSGRQLTVASNRQSMVLFSTTGFDANFMVNGKPMHSNYGLAIEPQELPDAIHHPTWGSIELSPNQTKRFNTTYSFSVER</sequence>
<dbReference type="PROSITE" id="PS00545">
    <property type="entry name" value="ALDOSE_1_EPIMERASE"/>
    <property type="match status" value="1"/>
</dbReference>
<name>A0AAF0CWT8_9ENTE</name>
<evidence type="ECO:0000256" key="6">
    <source>
        <dbReference type="ARBA" id="ARBA00033373"/>
    </source>
</evidence>
<dbReference type="InterPro" id="IPR014718">
    <property type="entry name" value="GH-type_carb-bd"/>
</dbReference>
<dbReference type="GO" id="GO:0030246">
    <property type="term" value="F:carbohydrate binding"/>
    <property type="evidence" value="ECO:0007669"/>
    <property type="project" value="InterPro"/>
</dbReference>
<dbReference type="InterPro" id="IPR008183">
    <property type="entry name" value="Aldose_1/G6P_1-epimerase"/>
</dbReference>
<dbReference type="Pfam" id="PF01263">
    <property type="entry name" value="Aldose_epim"/>
    <property type="match status" value="1"/>
</dbReference>
<keyword evidence="8" id="KW-1185">Reference proteome</keyword>
<dbReference type="CDD" id="cd09019">
    <property type="entry name" value="galactose_mutarotase_like"/>
    <property type="match status" value="1"/>
</dbReference>
<accession>A0AAF0CWT8</accession>
<dbReference type="AlphaFoldDB" id="A0AAF0CWT8"/>
<dbReference type="InterPro" id="IPR011013">
    <property type="entry name" value="Gal_mutarotase_sf_dom"/>
</dbReference>
<reference evidence="7" key="1">
    <citation type="submission" date="2022-10" db="EMBL/GenBank/DDBJ databases">
        <title>Vagococcus sp. isolated from poultry meat.</title>
        <authorList>
            <person name="Johansson P."/>
            <person name="Bjorkroth J."/>
        </authorList>
    </citation>
    <scope>NUCLEOTIDE SEQUENCE</scope>
    <source>
        <strain evidence="7">STAA11</strain>
    </source>
</reference>
<comment type="similarity">
    <text evidence="1">Belongs to the aldose epimerase family.</text>
</comment>
<dbReference type="InterPro" id="IPR047215">
    <property type="entry name" value="Galactose_mutarotase-like"/>
</dbReference>
<dbReference type="Gene3D" id="2.70.98.10">
    <property type="match status" value="1"/>
</dbReference>
<evidence type="ECO:0000256" key="4">
    <source>
        <dbReference type="ARBA" id="ARBA00023277"/>
    </source>
</evidence>
<dbReference type="EMBL" id="CP110232">
    <property type="protein sequence ID" value="WEG74313.1"/>
    <property type="molecule type" value="Genomic_DNA"/>
</dbReference>
<dbReference type="SUPFAM" id="SSF74650">
    <property type="entry name" value="Galactose mutarotase-like"/>
    <property type="match status" value="1"/>
</dbReference>
<evidence type="ECO:0000256" key="5">
    <source>
        <dbReference type="ARBA" id="ARBA00032300"/>
    </source>
</evidence>
<dbReference type="PANTHER" id="PTHR10091:SF0">
    <property type="entry name" value="GALACTOSE MUTAROTASE"/>
    <property type="match status" value="1"/>
</dbReference>
<dbReference type="GO" id="GO:0005737">
    <property type="term" value="C:cytoplasm"/>
    <property type="evidence" value="ECO:0007669"/>
    <property type="project" value="TreeGrafter"/>
</dbReference>
<evidence type="ECO:0000256" key="1">
    <source>
        <dbReference type="ARBA" id="ARBA00006206"/>
    </source>
</evidence>
<evidence type="ECO:0000256" key="3">
    <source>
        <dbReference type="ARBA" id="ARBA00023235"/>
    </source>
</evidence>
<proteinExistence type="inferred from homology"/>
<dbReference type="Proteomes" id="UP001179647">
    <property type="component" value="Chromosome"/>
</dbReference>
<keyword evidence="3" id="KW-0413">Isomerase</keyword>
<gene>
    <name evidence="7" type="ORF">OL234_04785</name>
</gene>